<evidence type="ECO:0000259" key="2">
    <source>
        <dbReference type="Pfam" id="PF17802"/>
    </source>
</evidence>
<feature type="transmembrane region" description="Helical" evidence="1">
    <location>
        <begin position="1269"/>
        <end position="1290"/>
    </location>
</feature>
<evidence type="ECO:0000256" key="1">
    <source>
        <dbReference type="SAM" id="Phobius"/>
    </source>
</evidence>
<gene>
    <name evidence="3" type="ORF">D3226_09970</name>
</gene>
<sequence>MIALGFFISFLGGMNMAAKRRATGRKSVLTGIVAAVMCALVLITGVGTPAMAAADDISVSIRPDRTTILSGETVSFEVSFQCGSTNNASCDNGRVEMSIPLGQPDQLEFEVSSYTAAKIDGVDSPARIEGTGADRKIVWDLPATMTSGQSGTASVVLKTQNYITPNGTTVTPVATFFAGQRNATATSVPVTITSQQDLKLVKTKYAPSDVRPYVGSDITYLIRTGYASQWNAAGGYDYYGNVCNVNGLWAFQGQTVVDTLPPGTVFRSANAGGVYDPANHTVTWQLGDSVKMDNGQPKCDASTFAKELLVTVNYPEDTFTDGANRDEWFTNDATTTAKPWLRDTLLRASDDVAVQLRVGADGEFTVQKGISYTASNGNSRQFWRGAQSAWGDWVRGYLHTFSIEGTGNATGTWSLADTLPCGWTSPSDPNRTDCATPAYTDIAFGANGSMSELKVHWTTNKGRTGVCTIPEGFTAGDTTVRTCEGLENYEAIPMGSGEWITKFTLDENPMKAGTKGKLFLFGTVSTDIPLDNSQAVANGEYQPHFFTNTSTGATTPMVGVTPASEHPLWVTIENCTSNNTVRWNGGQMTTNGALVDSDREGRCGYTRIARDIVNVYAEKRVYNPEVALTEGQKSAQAALRPGDPARVEVLTERDDWDGQRWSGKRYTFTPTVTEVLPANLELDTKDPAHPVYLSFTGQPGSEAQVIAKLGEPRFTVSDVVVDGVTRTEVVIDFPNVPEGGALAIGEQITVGFDARVRDSSPMATTKNNILVQAAESADGFLVCASPSRYADSTNLGGANTWGDVNFTTGVQGPDATSGCRAEKMYSVLEGPSMSALKSVQGANDTDFVPAPGIGSTDLGGAADYRIAIRNSGNVDMRNFVAYDLLPRVGDHGVRPGADARGSEFNVYATGPVTGLPADAVVQYSTSDNPCRGELAGNGGGALSSAPAGCTNDWNAALPSDWSKVTGIRIDFGDRVWKPGDAFTGVFPAQADGGDLTGIAWNNVAIAANRNSDGSPVLPTEAAKVGLQLAPDLSWRKVDGANTQHLLAGSEWTLTPVVPAGGTMPAGVWPRTIADCTSGTCSGEDRDAAPGRFTLAGIPWGSYDLAETKAPNGYVIAKDPIRVVIGPGKLDPATWTYELGDVVNFLPGVDVSWEKVDPEGDRLAGSAWELIPVDEAGVAIPGGTTIPVTDCVAEIAEDCAGHDTDPVAGKFRLTNIPPGTYHLVETQAPAGFVKLTDPVAVTVGSDGPVSVGPITNHQVAVPALPLTGGLGSFLFLLGGGAFLALTAVLVARSVRTRNAH</sequence>
<comment type="caution">
    <text evidence="3">The sequence shown here is derived from an EMBL/GenBank/DDBJ whole genome shotgun (WGS) entry which is preliminary data.</text>
</comment>
<evidence type="ECO:0000313" key="3">
    <source>
        <dbReference type="EMBL" id="MBL3690287.1"/>
    </source>
</evidence>
<dbReference type="EMBL" id="QYAD01000003">
    <property type="protein sequence ID" value="MBL3690287.1"/>
    <property type="molecule type" value="Genomic_DNA"/>
</dbReference>
<keyword evidence="1" id="KW-0472">Membrane</keyword>
<feature type="domain" description="SpaA-like prealbumin fold" evidence="2">
    <location>
        <begin position="1032"/>
        <end position="1125"/>
    </location>
</feature>
<proteinExistence type="predicted"/>
<keyword evidence="1" id="KW-0812">Transmembrane</keyword>
<keyword evidence="1" id="KW-1133">Transmembrane helix</keyword>
<evidence type="ECO:0000313" key="4">
    <source>
        <dbReference type="Proteomes" id="UP001646141"/>
    </source>
</evidence>
<organism evidence="3 4">
    <name type="scientific">Leucobacter chromiireducens subsp. chromiireducens</name>
    <dbReference type="NCBI Taxonomy" id="660067"/>
    <lineage>
        <taxon>Bacteria</taxon>
        <taxon>Bacillati</taxon>
        <taxon>Actinomycetota</taxon>
        <taxon>Actinomycetes</taxon>
        <taxon>Micrococcales</taxon>
        <taxon>Microbacteriaceae</taxon>
        <taxon>Leucobacter</taxon>
    </lineage>
</organism>
<dbReference type="InterPro" id="IPR041033">
    <property type="entry name" value="SpaA_PFL_dom_1"/>
</dbReference>
<dbReference type="InterPro" id="IPR013783">
    <property type="entry name" value="Ig-like_fold"/>
</dbReference>
<keyword evidence="4" id="KW-1185">Reference proteome</keyword>
<feature type="domain" description="SpaA-like prealbumin fold" evidence="2">
    <location>
        <begin position="1149"/>
        <end position="1249"/>
    </location>
</feature>
<reference evidence="3 4" key="1">
    <citation type="submission" date="2018-09" db="EMBL/GenBank/DDBJ databases">
        <title>Comparative genomics of Leucobacter spp.</title>
        <authorList>
            <person name="Reis A.C."/>
            <person name="Kolvenbach B.A."/>
            <person name="Corvini P.F.X."/>
            <person name="Nunes O.C."/>
        </authorList>
    </citation>
    <scope>NUCLEOTIDE SEQUENCE [LARGE SCALE GENOMIC DNA]</scope>
    <source>
        <strain evidence="3 4">L-1</strain>
    </source>
</reference>
<name>A0ABS1SSY2_9MICO</name>
<accession>A0ABS1SSY2</accession>
<dbReference type="Pfam" id="PF17802">
    <property type="entry name" value="SpaA"/>
    <property type="match status" value="2"/>
</dbReference>
<dbReference type="Gene3D" id="2.60.40.10">
    <property type="entry name" value="Immunoglobulins"/>
    <property type="match status" value="2"/>
</dbReference>
<protein>
    <recommendedName>
        <fullName evidence="2">SpaA-like prealbumin fold domain-containing protein</fullName>
    </recommendedName>
</protein>
<dbReference type="Proteomes" id="UP001646141">
    <property type="component" value="Unassembled WGS sequence"/>
</dbReference>